<sequence>MHWKSFVERACGWVSIGLLGRLLYSLNCFLVKPALMWGDNSSIDSESMWGDNSSIDSGVSFFRWSMMVTSARFSCFVPSFLHQSALVFWCYALVLGDQISYAVMLLCSVPSRSGFLCAMEFGWCLFTGLQLGSPWCSFWLCSLYLGPPCAAIHFLKKRNIVFGGWNIL</sequence>
<dbReference type="EMBL" id="JAGKQM010002120">
    <property type="protein sequence ID" value="KAH0850214.1"/>
    <property type="molecule type" value="Genomic_DNA"/>
</dbReference>
<name>A0ABQ7X489_BRANA</name>
<gene>
    <name evidence="1" type="ORF">HID58_091265</name>
</gene>
<organism evidence="1 2">
    <name type="scientific">Brassica napus</name>
    <name type="common">Rape</name>
    <dbReference type="NCBI Taxonomy" id="3708"/>
    <lineage>
        <taxon>Eukaryota</taxon>
        <taxon>Viridiplantae</taxon>
        <taxon>Streptophyta</taxon>
        <taxon>Embryophyta</taxon>
        <taxon>Tracheophyta</taxon>
        <taxon>Spermatophyta</taxon>
        <taxon>Magnoliopsida</taxon>
        <taxon>eudicotyledons</taxon>
        <taxon>Gunneridae</taxon>
        <taxon>Pentapetalae</taxon>
        <taxon>rosids</taxon>
        <taxon>malvids</taxon>
        <taxon>Brassicales</taxon>
        <taxon>Brassicaceae</taxon>
        <taxon>Brassiceae</taxon>
        <taxon>Brassica</taxon>
    </lineage>
</organism>
<accession>A0ABQ7X489</accession>
<evidence type="ECO:0000313" key="1">
    <source>
        <dbReference type="EMBL" id="KAH0850214.1"/>
    </source>
</evidence>
<proteinExistence type="predicted"/>
<keyword evidence="2" id="KW-1185">Reference proteome</keyword>
<reference evidence="1 2" key="1">
    <citation type="submission" date="2021-05" db="EMBL/GenBank/DDBJ databases">
        <title>Genome Assembly of Synthetic Allotetraploid Brassica napus Reveals Homoeologous Exchanges between Subgenomes.</title>
        <authorList>
            <person name="Davis J.T."/>
        </authorList>
    </citation>
    <scope>NUCLEOTIDE SEQUENCE [LARGE SCALE GENOMIC DNA]</scope>
    <source>
        <strain evidence="2">cv. Da-Ae</strain>
        <tissue evidence="1">Seedling</tissue>
    </source>
</reference>
<evidence type="ECO:0000313" key="2">
    <source>
        <dbReference type="Proteomes" id="UP000824890"/>
    </source>
</evidence>
<protein>
    <submittedName>
        <fullName evidence="1">Uncharacterized protein</fullName>
    </submittedName>
</protein>
<dbReference type="Proteomes" id="UP000824890">
    <property type="component" value="Unassembled WGS sequence"/>
</dbReference>
<comment type="caution">
    <text evidence="1">The sequence shown here is derived from an EMBL/GenBank/DDBJ whole genome shotgun (WGS) entry which is preliminary data.</text>
</comment>